<keyword evidence="3" id="KW-1185">Reference proteome</keyword>
<evidence type="ECO:0000313" key="3">
    <source>
        <dbReference type="Proteomes" id="UP000719766"/>
    </source>
</evidence>
<dbReference type="GO" id="GO:0003676">
    <property type="term" value="F:nucleic acid binding"/>
    <property type="evidence" value="ECO:0007669"/>
    <property type="project" value="InterPro"/>
</dbReference>
<dbReference type="AlphaFoldDB" id="A0A9P7J9Z3"/>
<dbReference type="OrthoDB" id="10039611at2759"/>
<organism evidence="2 3">
    <name type="scientific">Suillus plorans</name>
    <dbReference type="NCBI Taxonomy" id="116603"/>
    <lineage>
        <taxon>Eukaryota</taxon>
        <taxon>Fungi</taxon>
        <taxon>Dikarya</taxon>
        <taxon>Basidiomycota</taxon>
        <taxon>Agaricomycotina</taxon>
        <taxon>Agaricomycetes</taxon>
        <taxon>Agaricomycetidae</taxon>
        <taxon>Boletales</taxon>
        <taxon>Suillineae</taxon>
        <taxon>Suillaceae</taxon>
        <taxon>Suillus</taxon>
    </lineage>
</organism>
<dbReference type="InterPro" id="IPR036397">
    <property type="entry name" value="RNaseH_sf"/>
</dbReference>
<comment type="caution">
    <text evidence="2">The sequence shown here is derived from an EMBL/GenBank/DDBJ whole genome shotgun (WGS) entry which is preliminary data.</text>
</comment>
<dbReference type="Gene3D" id="3.30.420.10">
    <property type="entry name" value="Ribonuclease H-like superfamily/Ribonuclease H"/>
    <property type="match status" value="1"/>
</dbReference>
<dbReference type="EMBL" id="JABBWE010000001">
    <property type="protein sequence ID" value="KAG1810291.1"/>
    <property type="molecule type" value="Genomic_DNA"/>
</dbReference>
<proteinExistence type="predicted"/>
<dbReference type="PANTHER" id="PTHR35871:SF1">
    <property type="entry name" value="CXC1-LIKE CYSTEINE CLUSTER ASSOCIATED WITH KDZ TRANSPOSASES DOMAIN-CONTAINING PROTEIN"/>
    <property type="match status" value="1"/>
</dbReference>
<feature type="region of interest" description="Disordered" evidence="1">
    <location>
        <begin position="80"/>
        <end position="99"/>
    </location>
</feature>
<dbReference type="RefSeq" id="XP_041167956.1">
    <property type="nucleotide sequence ID" value="XM_041305498.1"/>
</dbReference>
<name>A0A9P7J9Z3_9AGAM</name>
<accession>A0A9P7J9Z3</accession>
<evidence type="ECO:0000313" key="2">
    <source>
        <dbReference type="EMBL" id="KAG1810291.1"/>
    </source>
</evidence>
<dbReference type="PANTHER" id="PTHR35871">
    <property type="entry name" value="EXPRESSED PROTEIN"/>
    <property type="match status" value="1"/>
</dbReference>
<protein>
    <submittedName>
        <fullName evidence="2">Uncharacterized protein</fullName>
    </submittedName>
</protein>
<dbReference type="Proteomes" id="UP000719766">
    <property type="component" value="Unassembled WGS sequence"/>
</dbReference>
<sequence>MPLAPTNFESVNMIINDNSERTSLPTCITRDMLAAHNESNPPHLPNRYSAFMSDCPDNDDTYLDHESVGSLADDLNCVDGSFGDSDQHDESAESSWQGLEAGEKDVEYTTSPAHQYRALIHAAPTLPVVEKALNDLKLVLKPLQKNGVGHIWVDLPFLLRERLEQIKTFLGMFISKSKKADMLGKGSSPQWMAASLATANAHQKGTYYACQLRAWAKAFIMDRDDLPFDKYGRSKVSKLDNEELTNELHLHLQSVGRYVKAGDLVTYLSDKEAQSRFGLKSTISLATAKKWMHTLGYRWRTDHRGQYVDGHERGDVVDYCQNIFIPEMMALQARMRRWMIWLQDEVTLKQVTKVMDILEKNYPESDHVLVFDNASTHLKRADNALSARKTPKGIQEWGVETMLLGENGRPVHGRDGKILKTKVPMQDGQFTDGQRQPFYFPPGHKHAGKFKGMAEILRERGYNVSKLKAQCTKFKCPEGATQCCCRRILFNEPDFVGVPSLLEEHCLARHFKLIILPKFHYELNFIEQCWGYAKRLYQLYPPTKKDEEMETNVHKALNSVPIECMRRFSNRSLRFLDAYRKGLNGKQAAWANRKYRGHRTLPDSILQELDDNQIT</sequence>
<dbReference type="GeneID" id="64599262"/>
<reference evidence="2" key="1">
    <citation type="journal article" date="2020" name="New Phytol.">
        <title>Comparative genomics reveals dynamic genome evolution in host specialist ectomycorrhizal fungi.</title>
        <authorList>
            <person name="Lofgren L.A."/>
            <person name="Nguyen N.H."/>
            <person name="Vilgalys R."/>
            <person name="Ruytinx J."/>
            <person name="Liao H.L."/>
            <person name="Branco S."/>
            <person name="Kuo A."/>
            <person name="LaButti K."/>
            <person name="Lipzen A."/>
            <person name="Andreopoulos W."/>
            <person name="Pangilinan J."/>
            <person name="Riley R."/>
            <person name="Hundley H."/>
            <person name="Na H."/>
            <person name="Barry K."/>
            <person name="Grigoriev I.V."/>
            <person name="Stajich J.E."/>
            <person name="Kennedy P.G."/>
        </authorList>
    </citation>
    <scope>NUCLEOTIDE SEQUENCE</scope>
    <source>
        <strain evidence="2">S12</strain>
    </source>
</reference>
<gene>
    <name evidence="2" type="ORF">HD556DRAFT_1436009</name>
</gene>
<evidence type="ECO:0000256" key="1">
    <source>
        <dbReference type="SAM" id="MobiDB-lite"/>
    </source>
</evidence>